<dbReference type="RefSeq" id="WP_004455632.1">
    <property type="nucleotide sequence ID" value="NZ_ANZB01000017.1"/>
</dbReference>
<evidence type="ECO:0000313" key="4">
    <source>
        <dbReference type="Proteomes" id="UP000030905"/>
    </source>
</evidence>
<gene>
    <name evidence="1" type="ORF">CLPA_c00410</name>
    <name evidence="2" type="ORF">CP6013_03083</name>
</gene>
<reference evidence="2" key="2">
    <citation type="submission" date="2015-10" db="EMBL/GenBank/DDBJ databases">
        <title>Improved Draft Genome Sequence of Clostridium pasteurianum Strain ATCC 6013 (DSM 525) Using a Hybrid Next-Generation Sequencing Approach.</title>
        <authorList>
            <person name="Pyne M.E."/>
            <person name="Utturkar S.M."/>
            <person name="Brown S.D."/>
            <person name="Moo-Young M."/>
            <person name="Chung D.A."/>
            <person name="Chou P.C."/>
        </authorList>
    </citation>
    <scope>NUCLEOTIDE SEQUENCE</scope>
    <source>
        <strain evidence="2">ATCC 6013</strain>
    </source>
</reference>
<dbReference type="AlphaFoldDB" id="A0A0H3IXI1"/>
<dbReference type="eggNOG" id="COG5577">
    <property type="taxonomic scope" value="Bacteria"/>
</dbReference>
<evidence type="ECO:0000313" key="3">
    <source>
        <dbReference type="Proteomes" id="UP000028042"/>
    </source>
</evidence>
<dbReference type="InterPro" id="IPR012347">
    <property type="entry name" value="Ferritin-like"/>
</dbReference>
<protein>
    <submittedName>
        <fullName evidence="2">Coat F domain protein</fullName>
    </submittedName>
    <submittedName>
        <fullName evidence="1">Spore coat protein</fullName>
    </submittedName>
</protein>
<keyword evidence="1" id="KW-0946">Virion</keyword>
<proteinExistence type="predicted"/>
<dbReference type="KEGG" id="cpae:CPAST_c00410"/>
<dbReference type="Proteomes" id="UP000030905">
    <property type="component" value="Chromosome"/>
</dbReference>
<reference evidence="1 4" key="1">
    <citation type="journal article" date="2015" name="Genome Announc.">
        <title>Complete Genome Sequence of the Nitrogen-Fixing and Solvent-Producing Clostridium pasteurianum DSM 525.</title>
        <authorList>
            <person name="Poehlein A."/>
            <person name="Grosse-Honebrink A."/>
            <person name="Zhang Y."/>
            <person name="Minton N.P."/>
            <person name="Daniel R."/>
        </authorList>
    </citation>
    <scope>NUCLEOTIDE SEQUENCE [LARGE SCALE GENOMIC DNA]</scope>
    <source>
        <strain evidence="1">DSM 525</strain>
        <strain evidence="4">DSM 525 / ATCC 6013</strain>
    </source>
</reference>
<dbReference type="PATRIC" id="fig|1262449.3.peg.3782"/>
<evidence type="ECO:0000313" key="1">
    <source>
        <dbReference type="EMBL" id="AJA50159.1"/>
    </source>
</evidence>
<dbReference type="InterPro" id="IPR012851">
    <property type="entry name" value="Spore_coat_CotF-like"/>
</dbReference>
<reference evidence="2 3" key="3">
    <citation type="journal article" name="Genome Announc.">
        <title>Improved Draft Genome Sequence of Clostridium pasteurianum Strain ATCC 6013 (DSM 525) Using a Hybrid Next-Generation Sequencing Approach.</title>
        <authorList>
            <person name="Pyne M.E."/>
            <person name="Utturkar S."/>
            <person name="Brown S.D."/>
            <person name="Moo-Young M."/>
            <person name="Chung D.A."/>
            <person name="Chou C.P."/>
        </authorList>
    </citation>
    <scope>NUCLEOTIDE SEQUENCE [LARGE SCALE GENOMIC DNA]</scope>
    <source>
        <strain evidence="2 3">ATCC 6013</strain>
    </source>
</reference>
<keyword evidence="1" id="KW-0167">Capsid protein</keyword>
<accession>A0A0H3IXI1</accession>
<evidence type="ECO:0000313" key="2">
    <source>
        <dbReference type="EMBL" id="KRU13828.1"/>
    </source>
</evidence>
<sequence>MESNGNFTEKEMMEDLLATEKQVISSYSTGITETSCTNLRGTLMNNFRGAQDIQYKIFDAMKQRGWYPIKDAPENEVQQLKTEATQMVSELR</sequence>
<dbReference type="GeneID" id="93072301"/>
<dbReference type="Proteomes" id="UP000028042">
    <property type="component" value="Unassembled WGS sequence"/>
</dbReference>
<organism evidence="1 4">
    <name type="scientific">Clostridium pasteurianum DSM 525 = ATCC 6013</name>
    <dbReference type="NCBI Taxonomy" id="1262449"/>
    <lineage>
        <taxon>Bacteria</taxon>
        <taxon>Bacillati</taxon>
        <taxon>Bacillota</taxon>
        <taxon>Clostridia</taxon>
        <taxon>Eubacteriales</taxon>
        <taxon>Clostridiaceae</taxon>
        <taxon>Clostridium</taxon>
    </lineage>
</organism>
<dbReference type="EMBL" id="CP009268">
    <property type="protein sequence ID" value="AJA50159.1"/>
    <property type="molecule type" value="Genomic_DNA"/>
</dbReference>
<dbReference type="KEGG" id="cpat:CLPA_c00410"/>
<dbReference type="EMBL" id="JPGY02000001">
    <property type="protein sequence ID" value="KRU13828.1"/>
    <property type="molecule type" value="Genomic_DNA"/>
</dbReference>
<name>A0A0H3IXI1_CLOPA</name>
<dbReference type="Pfam" id="PF07875">
    <property type="entry name" value="Coat_F"/>
    <property type="match status" value="1"/>
</dbReference>
<dbReference type="Gene3D" id="1.20.1260.10">
    <property type="match status" value="1"/>
</dbReference>
<keyword evidence="4" id="KW-1185">Reference proteome</keyword>